<proteinExistence type="predicted"/>
<protein>
    <submittedName>
        <fullName evidence="1">Uncharacterized protein</fullName>
    </submittedName>
</protein>
<gene>
    <name evidence="1" type="ORF">SEMRO_390_G132831.1</name>
</gene>
<comment type="caution">
    <text evidence="1">The sequence shown here is derived from an EMBL/GenBank/DDBJ whole genome shotgun (WGS) entry which is preliminary data.</text>
</comment>
<name>A0A9N8DUX5_9STRA</name>
<organism evidence="1 2">
    <name type="scientific">Seminavis robusta</name>
    <dbReference type="NCBI Taxonomy" id="568900"/>
    <lineage>
        <taxon>Eukaryota</taxon>
        <taxon>Sar</taxon>
        <taxon>Stramenopiles</taxon>
        <taxon>Ochrophyta</taxon>
        <taxon>Bacillariophyta</taxon>
        <taxon>Bacillariophyceae</taxon>
        <taxon>Bacillariophycidae</taxon>
        <taxon>Naviculales</taxon>
        <taxon>Naviculaceae</taxon>
        <taxon>Seminavis</taxon>
    </lineage>
</organism>
<dbReference type="EMBL" id="CAICTM010000389">
    <property type="protein sequence ID" value="CAB9509447.1"/>
    <property type="molecule type" value="Genomic_DNA"/>
</dbReference>
<sequence length="171" mass="19404">MLSTRTLSPNAGVLYRHWLRPYATTGAKRSRISTWVDSPQVPIIPVPLNFLDVLGLSTWLKGPTKLLSGAWANAHRRRCLDRCCSVVCSRSRFEPRVPRKRTHCFVEQFLVENGLRRMDQAVRLREPHGEFCGLDVLCIFTVTQAQLVQALVGSKSTLSKPLDRISTMSLW</sequence>
<evidence type="ECO:0000313" key="1">
    <source>
        <dbReference type="EMBL" id="CAB9509447.1"/>
    </source>
</evidence>
<evidence type="ECO:0000313" key="2">
    <source>
        <dbReference type="Proteomes" id="UP001153069"/>
    </source>
</evidence>
<dbReference type="AlphaFoldDB" id="A0A9N8DUX5"/>
<accession>A0A9N8DUX5</accession>
<dbReference type="Proteomes" id="UP001153069">
    <property type="component" value="Unassembled WGS sequence"/>
</dbReference>
<reference evidence="1" key="1">
    <citation type="submission" date="2020-06" db="EMBL/GenBank/DDBJ databases">
        <authorList>
            <consortium name="Plant Systems Biology data submission"/>
        </authorList>
    </citation>
    <scope>NUCLEOTIDE SEQUENCE</scope>
    <source>
        <strain evidence="1">D6</strain>
    </source>
</reference>
<keyword evidence="2" id="KW-1185">Reference proteome</keyword>